<keyword evidence="3" id="KW-0808">Transferase</keyword>
<dbReference type="InterPro" id="IPR024788">
    <property type="entry name" value="Malectin-like_Carb-bd_dom"/>
</dbReference>
<keyword evidence="7 15" id="KW-0418">Kinase</keyword>
<dbReference type="GO" id="GO:0005886">
    <property type="term" value="C:plasma membrane"/>
    <property type="evidence" value="ECO:0007669"/>
    <property type="project" value="TreeGrafter"/>
</dbReference>
<organism evidence="15 16">
    <name type="scientific">Morella rubra</name>
    <name type="common">Chinese bayberry</name>
    <dbReference type="NCBI Taxonomy" id="262757"/>
    <lineage>
        <taxon>Eukaryota</taxon>
        <taxon>Viridiplantae</taxon>
        <taxon>Streptophyta</taxon>
        <taxon>Embryophyta</taxon>
        <taxon>Tracheophyta</taxon>
        <taxon>Spermatophyta</taxon>
        <taxon>Magnoliopsida</taxon>
        <taxon>eudicotyledons</taxon>
        <taxon>Gunneridae</taxon>
        <taxon>Pentapetalae</taxon>
        <taxon>rosids</taxon>
        <taxon>fabids</taxon>
        <taxon>Fagales</taxon>
        <taxon>Myricaceae</taxon>
        <taxon>Morella</taxon>
    </lineage>
</organism>
<evidence type="ECO:0000256" key="4">
    <source>
        <dbReference type="ARBA" id="ARBA00022692"/>
    </source>
</evidence>
<dbReference type="GO" id="GO:0004674">
    <property type="term" value="F:protein serine/threonine kinase activity"/>
    <property type="evidence" value="ECO:0007669"/>
    <property type="project" value="UniProtKB-KW"/>
</dbReference>
<keyword evidence="10" id="KW-0472">Membrane</keyword>
<dbReference type="InterPro" id="IPR000719">
    <property type="entry name" value="Prot_kinase_dom"/>
</dbReference>
<evidence type="ECO:0000256" key="1">
    <source>
        <dbReference type="ARBA" id="ARBA00004479"/>
    </source>
</evidence>
<feature type="region of interest" description="Disordered" evidence="12">
    <location>
        <begin position="570"/>
        <end position="594"/>
    </location>
</feature>
<evidence type="ECO:0000313" key="15">
    <source>
        <dbReference type="EMBL" id="KAB1211541.1"/>
    </source>
</evidence>
<feature type="compositionally biased region" description="Basic and acidic residues" evidence="12">
    <location>
        <begin position="577"/>
        <end position="594"/>
    </location>
</feature>
<dbReference type="InterPro" id="IPR008271">
    <property type="entry name" value="Ser/Thr_kinase_AS"/>
</dbReference>
<dbReference type="AlphaFoldDB" id="A0A6A1VFN7"/>
<proteinExistence type="predicted"/>
<evidence type="ECO:0000256" key="5">
    <source>
        <dbReference type="ARBA" id="ARBA00022729"/>
    </source>
</evidence>
<evidence type="ECO:0000256" key="2">
    <source>
        <dbReference type="ARBA" id="ARBA00022527"/>
    </source>
</evidence>
<dbReference type="GO" id="GO:0009506">
    <property type="term" value="C:plasmodesma"/>
    <property type="evidence" value="ECO:0007669"/>
    <property type="project" value="TreeGrafter"/>
</dbReference>
<dbReference type="FunFam" id="1.10.510.10:FF:000252">
    <property type="entry name" value="Receptor-like protein kinase FERONIA"/>
    <property type="match status" value="1"/>
</dbReference>
<protein>
    <submittedName>
        <fullName evidence="15">Receptor-like protein kinase FERONIA</fullName>
    </submittedName>
</protein>
<keyword evidence="5 13" id="KW-0732">Signal</keyword>
<dbReference type="SMART" id="SM00220">
    <property type="entry name" value="S_TKc"/>
    <property type="match status" value="1"/>
</dbReference>
<dbReference type="InterPro" id="IPR011009">
    <property type="entry name" value="Kinase-like_dom_sf"/>
</dbReference>
<keyword evidence="4" id="KW-0812">Transmembrane</keyword>
<dbReference type="FunFam" id="2.60.120.430:FF:000003">
    <property type="entry name" value="FERONIA receptor-like kinase"/>
    <property type="match status" value="1"/>
</dbReference>
<dbReference type="Proteomes" id="UP000516437">
    <property type="component" value="Chromosome 6"/>
</dbReference>
<dbReference type="PANTHER" id="PTHR27003:SF451">
    <property type="entry name" value="PROTEIN KINASE DOMAIN-CONTAINING PROTEIN"/>
    <property type="match status" value="1"/>
</dbReference>
<evidence type="ECO:0000256" key="8">
    <source>
        <dbReference type="ARBA" id="ARBA00022840"/>
    </source>
</evidence>
<keyword evidence="15" id="KW-0675">Receptor</keyword>
<reference evidence="15 16" key="1">
    <citation type="journal article" date="2019" name="Plant Biotechnol. J.">
        <title>The red bayberry genome and genetic basis of sex determination.</title>
        <authorList>
            <person name="Jia H.M."/>
            <person name="Jia H.J."/>
            <person name="Cai Q.L."/>
            <person name="Wang Y."/>
            <person name="Zhao H.B."/>
            <person name="Yang W.F."/>
            <person name="Wang G.Y."/>
            <person name="Li Y.H."/>
            <person name="Zhan D.L."/>
            <person name="Shen Y.T."/>
            <person name="Niu Q.F."/>
            <person name="Chang L."/>
            <person name="Qiu J."/>
            <person name="Zhao L."/>
            <person name="Xie H.B."/>
            <person name="Fu W.Y."/>
            <person name="Jin J."/>
            <person name="Li X.W."/>
            <person name="Jiao Y."/>
            <person name="Zhou C.C."/>
            <person name="Tu T."/>
            <person name="Chai C.Y."/>
            <person name="Gao J.L."/>
            <person name="Fan L.J."/>
            <person name="van de Weg E."/>
            <person name="Wang J.Y."/>
            <person name="Gao Z.S."/>
        </authorList>
    </citation>
    <scope>NUCLEOTIDE SEQUENCE [LARGE SCALE GENOMIC DNA]</scope>
    <source>
        <tissue evidence="15">Leaves</tissue>
    </source>
</reference>
<dbReference type="Gene3D" id="1.10.510.10">
    <property type="entry name" value="Transferase(Phosphotransferase) domain 1"/>
    <property type="match status" value="1"/>
</dbReference>
<name>A0A6A1VFN7_9ROSI</name>
<keyword evidence="6" id="KW-0547">Nucleotide-binding</keyword>
<sequence length="594" mass="66910">MRNISMLTPIFFAFSLCHISIAISLPRYVADINITVNCGSSGSSWAQDNRLWFGDIDSKLTPTEENIHKSITSTAQSHGSFDAVPYMTARLSYSQFTYVFRVTPGPKFVRLHFYPAPNYSANFVRHKDFFTVKAGSFTLLRNFSASILATYLSSETFFKEFCVNVEQDQKLNLTFIPSPSSSNDSYAFINGIEIISMPRDLYYQLNGEGLPWIRQTALFYMKESMAFEKVFRLNVGGSGISPTQDTGMFREWSDDNNYVGTLIVAIKRLNPESKQGAREFWREIDLLSQLRHVHLVSLIGYCDDDNEMILVYDYMTNGTLRDQLYDNVNDSIPWKQRLDICIGAARGLNYLHTGAKHPIIHRDVKTTNILLDEKWVAKVSDFGLSKMVDNSAAITAVMGTWGYLDPEYARRQQLTEKSDVYSFGVVLFEVLCARKALNSKLEDDQKNLAHWARKCIERGTIGEIIDPYLKGKISPDCFKVYVAVAESCVCDAGIDRPTMNDVMENLEFCLGAQNNADAREKTNPGGEHMYPEVLSFHVGGTTGVPMCATFQSRHVWEDDSGTGLTITAETTNQSLDSDTHTHQDVLTDTSESKV</sequence>
<keyword evidence="8" id="KW-0067">ATP-binding</keyword>
<keyword evidence="11" id="KW-0325">Glycoprotein</keyword>
<dbReference type="Gene3D" id="2.60.120.430">
    <property type="entry name" value="Galactose-binding lectin"/>
    <property type="match status" value="1"/>
</dbReference>
<dbReference type="OrthoDB" id="4062651at2759"/>
<evidence type="ECO:0000259" key="14">
    <source>
        <dbReference type="PROSITE" id="PS50011"/>
    </source>
</evidence>
<dbReference type="Pfam" id="PF12819">
    <property type="entry name" value="Malectin_like"/>
    <property type="match status" value="1"/>
</dbReference>
<dbReference type="Gene3D" id="3.30.200.20">
    <property type="entry name" value="Phosphorylase Kinase, domain 1"/>
    <property type="match status" value="1"/>
</dbReference>
<dbReference type="GO" id="GO:0004714">
    <property type="term" value="F:transmembrane receptor protein tyrosine kinase activity"/>
    <property type="evidence" value="ECO:0007669"/>
    <property type="project" value="InterPro"/>
</dbReference>
<keyword evidence="2" id="KW-0723">Serine/threonine-protein kinase</keyword>
<evidence type="ECO:0000256" key="11">
    <source>
        <dbReference type="ARBA" id="ARBA00023180"/>
    </source>
</evidence>
<dbReference type="PROSITE" id="PS50011">
    <property type="entry name" value="PROTEIN_KINASE_DOM"/>
    <property type="match status" value="1"/>
</dbReference>
<feature type="chain" id="PRO_5025448179" evidence="13">
    <location>
        <begin position="23"/>
        <end position="594"/>
    </location>
</feature>
<evidence type="ECO:0000256" key="10">
    <source>
        <dbReference type="ARBA" id="ARBA00023136"/>
    </source>
</evidence>
<dbReference type="InterPro" id="IPR001245">
    <property type="entry name" value="Ser-Thr/Tyr_kinase_cat_dom"/>
</dbReference>
<dbReference type="GO" id="GO:0005524">
    <property type="term" value="F:ATP binding"/>
    <property type="evidence" value="ECO:0007669"/>
    <property type="project" value="UniProtKB-KW"/>
</dbReference>
<evidence type="ECO:0000256" key="3">
    <source>
        <dbReference type="ARBA" id="ARBA00022679"/>
    </source>
</evidence>
<keyword evidence="9" id="KW-1133">Transmembrane helix</keyword>
<dbReference type="PROSITE" id="PS00108">
    <property type="entry name" value="PROTEIN_KINASE_ST"/>
    <property type="match status" value="1"/>
</dbReference>
<evidence type="ECO:0000256" key="9">
    <source>
        <dbReference type="ARBA" id="ARBA00022989"/>
    </source>
</evidence>
<dbReference type="Pfam" id="PF07714">
    <property type="entry name" value="PK_Tyr_Ser-Thr"/>
    <property type="match status" value="1"/>
</dbReference>
<comment type="subcellular location">
    <subcellularLocation>
        <location evidence="1">Membrane</location>
        <topology evidence="1">Single-pass type I membrane protein</topology>
    </subcellularLocation>
</comment>
<evidence type="ECO:0000313" key="16">
    <source>
        <dbReference type="Proteomes" id="UP000516437"/>
    </source>
</evidence>
<evidence type="ECO:0000256" key="13">
    <source>
        <dbReference type="SAM" id="SignalP"/>
    </source>
</evidence>
<keyword evidence="16" id="KW-1185">Reference proteome</keyword>
<feature type="signal peptide" evidence="13">
    <location>
        <begin position="1"/>
        <end position="22"/>
    </location>
</feature>
<evidence type="ECO:0000256" key="7">
    <source>
        <dbReference type="ARBA" id="ARBA00022777"/>
    </source>
</evidence>
<accession>A0A6A1VFN7</accession>
<gene>
    <name evidence="15" type="ORF">CJ030_MR6G013283</name>
</gene>
<evidence type="ECO:0000256" key="6">
    <source>
        <dbReference type="ARBA" id="ARBA00022741"/>
    </source>
</evidence>
<dbReference type="EMBL" id="RXIC02000024">
    <property type="protein sequence ID" value="KAB1211541.1"/>
    <property type="molecule type" value="Genomic_DNA"/>
</dbReference>
<comment type="caution">
    <text evidence="15">The sequence shown here is derived from an EMBL/GenBank/DDBJ whole genome shotgun (WGS) entry which is preliminary data.</text>
</comment>
<dbReference type="InterPro" id="IPR045272">
    <property type="entry name" value="ANXUR1/2-like"/>
</dbReference>
<feature type="domain" description="Protein kinase" evidence="14">
    <location>
        <begin position="227"/>
        <end position="508"/>
    </location>
</feature>
<evidence type="ECO:0000256" key="12">
    <source>
        <dbReference type="SAM" id="MobiDB-lite"/>
    </source>
</evidence>
<dbReference type="SUPFAM" id="SSF56112">
    <property type="entry name" value="Protein kinase-like (PK-like)"/>
    <property type="match status" value="1"/>
</dbReference>
<dbReference type="PANTHER" id="PTHR27003">
    <property type="entry name" value="OS07G0166700 PROTEIN"/>
    <property type="match status" value="1"/>
</dbReference>